<keyword evidence="5" id="KW-0539">Nucleus</keyword>
<reference evidence="7 8" key="1">
    <citation type="journal article" date="2020" name="BMC Genomics">
        <title>Intraspecific diversification of the crop wild relative Brassica cretica Lam. using demographic model selection.</title>
        <authorList>
            <person name="Kioukis A."/>
            <person name="Michalopoulou V.A."/>
            <person name="Briers L."/>
            <person name="Pirintsos S."/>
            <person name="Studholme D.J."/>
            <person name="Pavlidis P."/>
            <person name="Sarris P.F."/>
        </authorList>
    </citation>
    <scope>NUCLEOTIDE SEQUENCE [LARGE SCALE GENOMIC DNA]</scope>
    <source>
        <strain evidence="8">cv. PFS-1207/04</strain>
    </source>
</reference>
<dbReference type="Proteomes" id="UP000266723">
    <property type="component" value="Unassembled WGS sequence"/>
</dbReference>
<evidence type="ECO:0000256" key="1">
    <source>
        <dbReference type="ARBA" id="ARBA00004123"/>
    </source>
</evidence>
<keyword evidence="3" id="KW-0238">DNA-binding</keyword>
<proteinExistence type="predicted"/>
<gene>
    <name evidence="7" type="ORF">DY000_02034812</name>
</gene>
<evidence type="ECO:0000256" key="5">
    <source>
        <dbReference type="ARBA" id="ARBA00023242"/>
    </source>
</evidence>
<dbReference type="PROSITE" id="PS50863">
    <property type="entry name" value="B3"/>
    <property type="match status" value="1"/>
</dbReference>
<dbReference type="PANTHER" id="PTHR31384:SF10">
    <property type="entry name" value="AUXIN RESPONSE FACTOR 5"/>
    <property type="match status" value="1"/>
</dbReference>
<dbReference type="InterPro" id="IPR003340">
    <property type="entry name" value="B3_DNA-bd"/>
</dbReference>
<dbReference type="PANTHER" id="PTHR31384">
    <property type="entry name" value="AUXIN RESPONSE FACTOR 4-RELATED"/>
    <property type="match status" value="1"/>
</dbReference>
<organism evidence="7 8">
    <name type="scientific">Brassica cretica</name>
    <name type="common">Mustard</name>
    <dbReference type="NCBI Taxonomy" id="69181"/>
    <lineage>
        <taxon>Eukaryota</taxon>
        <taxon>Viridiplantae</taxon>
        <taxon>Streptophyta</taxon>
        <taxon>Embryophyta</taxon>
        <taxon>Tracheophyta</taxon>
        <taxon>Spermatophyta</taxon>
        <taxon>Magnoliopsida</taxon>
        <taxon>eudicotyledons</taxon>
        <taxon>Gunneridae</taxon>
        <taxon>Pentapetalae</taxon>
        <taxon>rosids</taxon>
        <taxon>malvids</taxon>
        <taxon>Brassicales</taxon>
        <taxon>Brassicaceae</taxon>
        <taxon>Brassiceae</taxon>
        <taxon>Brassica</taxon>
    </lineage>
</organism>
<dbReference type="CDD" id="cd10017">
    <property type="entry name" value="B3_DNA"/>
    <property type="match status" value="1"/>
</dbReference>
<feature type="domain" description="TF-B3" evidence="6">
    <location>
        <begin position="128"/>
        <end position="189"/>
    </location>
</feature>
<accession>A0ABQ7DFP3</accession>
<dbReference type="SUPFAM" id="SSF101936">
    <property type="entry name" value="DNA-binding pseudobarrel domain"/>
    <property type="match status" value="1"/>
</dbReference>
<dbReference type="Pfam" id="PF02362">
    <property type="entry name" value="B3"/>
    <property type="match status" value="1"/>
</dbReference>
<comment type="caution">
    <text evidence="7">The sequence shown here is derived from an EMBL/GenBank/DDBJ whole genome shotgun (WGS) entry which is preliminary data.</text>
</comment>
<evidence type="ECO:0000313" key="8">
    <source>
        <dbReference type="Proteomes" id="UP000266723"/>
    </source>
</evidence>
<protein>
    <recommendedName>
        <fullName evidence="6">TF-B3 domain-containing protein</fullName>
    </recommendedName>
</protein>
<dbReference type="Gene3D" id="2.40.330.10">
    <property type="entry name" value="DNA-binding pseudobarrel domain"/>
    <property type="match status" value="1"/>
</dbReference>
<dbReference type="InterPro" id="IPR044835">
    <property type="entry name" value="ARF_plant"/>
</dbReference>
<sequence>MLASNTPTHAASRPTTIHASNTLAYVARRPSTMHALNTSAPAARRPSTTLVSNTSAYDALRVLARNNPTPKPTTMLVSNTTSPAASKLAILPGFIKVIDTNDLISHECTINVASLGVGVVLPKERVSLQIRDIHKRIWPFQHNHNHILESHTLTNGWQAFVNIKKLSAGDSLVFVMTEDGLMVEIRRAPRSIPALFNISLLLSPSMGERLSMIGSGVLYVEELSKILGKPFSNSASSDHTLKFDYFSNVHSRGLMCQKKD</sequence>
<comment type="subcellular location">
    <subcellularLocation>
        <location evidence="1">Nucleus</location>
    </subcellularLocation>
</comment>
<keyword evidence="4" id="KW-0804">Transcription</keyword>
<evidence type="ECO:0000256" key="2">
    <source>
        <dbReference type="ARBA" id="ARBA00023015"/>
    </source>
</evidence>
<dbReference type="EMBL" id="QGKV02000649">
    <property type="protein sequence ID" value="KAF3576828.1"/>
    <property type="molecule type" value="Genomic_DNA"/>
</dbReference>
<evidence type="ECO:0000256" key="4">
    <source>
        <dbReference type="ARBA" id="ARBA00023163"/>
    </source>
</evidence>
<evidence type="ECO:0000259" key="6">
    <source>
        <dbReference type="PROSITE" id="PS50863"/>
    </source>
</evidence>
<evidence type="ECO:0000256" key="3">
    <source>
        <dbReference type="ARBA" id="ARBA00023125"/>
    </source>
</evidence>
<keyword evidence="8" id="KW-1185">Reference proteome</keyword>
<keyword evidence="2" id="KW-0805">Transcription regulation</keyword>
<dbReference type="InterPro" id="IPR015300">
    <property type="entry name" value="DNA-bd_pseudobarrel_sf"/>
</dbReference>
<evidence type="ECO:0000313" key="7">
    <source>
        <dbReference type="EMBL" id="KAF3576828.1"/>
    </source>
</evidence>
<name>A0ABQ7DFP3_BRACR</name>